<dbReference type="SUPFAM" id="SSF161098">
    <property type="entry name" value="MetI-like"/>
    <property type="match status" value="1"/>
</dbReference>
<evidence type="ECO:0000313" key="9">
    <source>
        <dbReference type="EMBL" id="MBS4224878.1"/>
    </source>
</evidence>
<feature type="transmembrane region" description="Helical" evidence="7">
    <location>
        <begin position="248"/>
        <end position="269"/>
    </location>
</feature>
<comment type="caution">
    <text evidence="9">The sequence shown here is derived from an EMBL/GenBank/DDBJ whole genome shotgun (WGS) entry which is preliminary data.</text>
</comment>
<keyword evidence="3" id="KW-1003">Cell membrane</keyword>
<feature type="transmembrane region" description="Helical" evidence="7">
    <location>
        <begin position="112"/>
        <end position="133"/>
    </location>
</feature>
<dbReference type="InterPro" id="IPR035906">
    <property type="entry name" value="MetI-like_sf"/>
</dbReference>
<evidence type="ECO:0000313" key="10">
    <source>
        <dbReference type="Proteomes" id="UP000676456"/>
    </source>
</evidence>
<evidence type="ECO:0000256" key="4">
    <source>
        <dbReference type="ARBA" id="ARBA00022692"/>
    </source>
</evidence>
<dbReference type="PANTHER" id="PTHR43744">
    <property type="entry name" value="ABC TRANSPORTER PERMEASE PROTEIN MG189-RELATED-RELATED"/>
    <property type="match status" value="1"/>
</dbReference>
<name>A0A942Z4Q3_9BACI</name>
<dbReference type="Pfam" id="PF00528">
    <property type="entry name" value="BPD_transp_1"/>
    <property type="match status" value="1"/>
</dbReference>
<comment type="similarity">
    <text evidence="7">Belongs to the binding-protein-dependent transport system permease family.</text>
</comment>
<dbReference type="CDD" id="cd06261">
    <property type="entry name" value="TM_PBP2"/>
    <property type="match status" value="1"/>
</dbReference>
<evidence type="ECO:0000256" key="6">
    <source>
        <dbReference type="ARBA" id="ARBA00023136"/>
    </source>
</evidence>
<dbReference type="InterPro" id="IPR000515">
    <property type="entry name" value="MetI-like"/>
</dbReference>
<dbReference type="GO" id="GO:0055085">
    <property type="term" value="P:transmembrane transport"/>
    <property type="evidence" value="ECO:0007669"/>
    <property type="project" value="InterPro"/>
</dbReference>
<sequence>MSVKSEERKIKTTSFIFLSAVGVLWIAPLIWILSTSLKPESAAISWPIRWIPETPTLKNYIDVISNTSEAPILKWFANSLFIAVSHTVLVLFITSLAAYAYSRLEFKGRDKIFWSLMATMMIPPIMNLIPAYSIVNFLGWIDTPWAMIIPGLGGVFGIFLLRQFFLGIPKELEEAAIIDGATLFQIYWKIILPLSKPALVVLALFTFMGNWNDFLWPLIVTNSIEMRTLPVGLSILQGTYNIQYAKMMAATFISAVPVLILFLLAQRFFVKGISLSGVKG</sequence>
<dbReference type="AlphaFoldDB" id="A0A942Z4Q3"/>
<keyword evidence="6 7" id="KW-0472">Membrane</keyword>
<keyword evidence="5 7" id="KW-1133">Transmembrane helix</keyword>
<feature type="domain" description="ABC transmembrane type-1" evidence="8">
    <location>
        <begin position="76"/>
        <end position="265"/>
    </location>
</feature>
<evidence type="ECO:0000256" key="2">
    <source>
        <dbReference type="ARBA" id="ARBA00022448"/>
    </source>
</evidence>
<gene>
    <name evidence="9" type="ORF">KHA91_19460</name>
</gene>
<dbReference type="Proteomes" id="UP000676456">
    <property type="component" value="Unassembled WGS sequence"/>
</dbReference>
<organism evidence="9 10">
    <name type="scientific">Lederbergia citrea</name>
    <dbReference type="NCBI Taxonomy" id="2833581"/>
    <lineage>
        <taxon>Bacteria</taxon>
        <taxon>Bacillati</taxon>
        <taxon>Bacillota</taxon>
        <taxon>Bacilli</taxon>
        <taxon>Bacillales</taxon>
        <taxon>Bacillaceae</taxon>
        <taxon>Lederbergia</taxon>
    </lineage>
</organism>
<keyword evidence="10" id="KW-1185">Reference proteome</keyword>
<dbReference type="RefSeq" id="WP_213099930.1">
    <property type="nucleotide sequence ID" value="NZ_JAGYPN010000005.1"/>
</dbReference>
<dbReference type="Gene3D" id="1.10.3720.10">
    <property type="entry name" value="MetI-like"/>
    <property type="match status" value="1"/>
</dbReference>
<protein>
    <submittedName>
        <fullName evidence="9">Carbohydrate ABC transporter permease</fullName>
    </submittedName>
</protein>
<evidence type="ECO:0000259" key="8">
    <source>
        <dbReference type="PROSITE" id="PS50928"/>
    </source>
</evidence>
<keyword evidence="4 7" id="KW-0812">Transmembrane</keyword>
<evidence type="ECO:0000256" key="1">
    <source>
        <dbReference type="ARBA" id="ARBA00004651"/>
    </source>
</evidence>
<feature type="transmembrane region" description="Helical" evidence="7">
    <location>
        <begin position="75"/>
        <end position="100"/>
    </location>
</feature>
<dbReference type="PROSITE" id="PS50928">
    <property type="entry name" value="ABC_TM1"/>
    <property type="match status" value="1"/>
</dbReference>
<reference evidence="9 10" key="1">
    <citation type="submission" date="2021-05" db="EMBL/GenBank/DDBJ databases">
        <title>Novel Bacillus species.</title>
        <authorList>
            <person name="Liu G."/>
        </authorList>
    </citation>
    <scope>NUCLEOTIDE SEQUENCE [LARGE SCALE GENOMIC DNA]</scope>
    <source>
        <strain evidence="9 10">FJAT-49682</strain>
    </source>
</reference>
<dbReference type="GO" id="GO:0005886">
    <property type="term" value="C:plasma membrane"/>
    <property type="evidence" value="ECO:0007669"/>
    <property type="project" value="UniProtKB-SubCell"/>
</dbReference>
<comment type="subcellular location">
    <subcellularLocation>
        <location evidence="1 7">Cell membrane</location>
        <topology evidence="1 7">Multi-pass membrane protein</topology>
    </subcellularLocation>
</comment>
<feature type="transmembrane region" description="Helical" evidence="7">
    <location>
        <begin position="145"/>
        <end position="165"/>
    </location>
</feature>
<feature type="transmembrane region" description="Helical" evidence="7">
    <location>
        <begin position="12"/>
        <end position="33"/>
    </location>
</feature>
<evidence type="ECO:0000256" key="3">
    <source>
        <dbReference type="ARBA" id="ARBA00022475"/>
    </source>
</evidence>
<proteinExistence type="inferred from homology"/>
<keyword evidence="2 7" id="KW-0813">Transport</keyword>
<evidence type="ECO:0000256" key="5">
    <source>
        <dbReference type="ARBA" id="ARBA00022989"/>
    </source>
</evidence>
<dbReference type="PANTHER" id="PTHR43744:SF12">
    <property type="entry name" value="ABC TRANSPORTER PERMEASE PROTEIN MG189-RELATED"/>
    <property type="match status" value="1"/>
</dbReference>
<feature type="transmembrane region" description="Helical" evidence="7">
    <location>
        <begin position="186"/>
        <end position="208"/>
    </location>
</feature>
<dbReference type="EMBL" id="JAGYPN010000005">
    <property type="protein sequence ID" value="MBS4224878.1"/>
    <property type="molecule type" value="Genomic_DNA"/>
</dbReference>
<accession>A0A942Z4Q3</accession>
<evidence type="ECO:0000256" key="7">
    <source>
        <dbReference type="RuleBase" id="RU363032"/>
    </source>
</evidence>